<gene>
    <name evidence="5" type="ORF">I3842_02G072000</name>
</gene>
<dbReference type="InterPro" id="IPR033344">
    <property type="entry name" value="CURT1"/>
</dbReference>
<dbReference type="GO" id="GO:0009535">
    <property type="term" value="C:chloroplast thylakoid membrane"/>
    <property type="evidence" value="ECO:0007669"/>
    <property type="project" value="TreeGrafter"/>
</dbReference>
<organism evidence="5 6">
    <name type="scientific">Carya illinoinensis</name>
    <name type="common">Pecan</name>
    <dbReference type="NCBI Taxonomy" id="32201"/>
    <lineage>
        <taxon>Eukaryota</taxon>
        <taxon>Viridiplantae</taxon>
        <taxon>Streptophyta</taxon>
        <taxon>Embryophyta</taxon>
        <taxon>Tracheophyta</taxon>
        <taxon>Spermatophyta</taxon>
        <taxon>Magnoliopsida</taxon>
        <taxon>eudicotyledons</taxon>
        <taxon>Gunneridae</taxon>
        <taxon>Pentapetalae</taxon>
        <taxon>rosids</taxon>
        <taxon>fabids</taxon>
        <taxon>Fagales</taxon>
        <taxon>Juglandaceae</taxon>
        <taxon>Carya</taxon>
    </lineage>
</organism>
<name>A0A922FPV9_CARIL</name>
<keyword evidence="3" id="KW-0812">Transmembrane</keyword>
<feature type="domain" description="Cyanobacterial aminoacyl-tRNA synthetase CAAD" evidence="4">
    <location>
        <begin position="4"/>
        <end position="67"/>
    </location>
</feature>
<feature type="coiled-coil region" evidence="2">
    <location>
        <begin position="44"/>
        <end position="71"/>
    </location>
</feature>
<dbReference type="PANTHER" id="PTHR33222">
    <property type="match status" value="1"/>
</dbReference>
<comment type="caution">
    <text evidence="5">The sequence shown here is derived from an EMBL/GenBank/DDBJ whole genome shotgun (WGS) entry which is preliminary data.</text>
</comment>
<dbReference type="Proteomes" id="UP000811246">
    <property type="component" value="Chromosome 2"/>
</dbReference>
<sequence>MNAYCSGALVALWFASAIVGAIDSIPLLMEVVGLGYTLWFSYCYLIFKKNREELNAKIEEFNREVLGLNVD</sequence>
<dbReference type="EMBL" id="CM031826">
    <property type="protein sequence ID" value="KAG6726253.1"/>
    <property type="molecule type" value="Genomic_DNA"/>
</dbReference>
<reference evidence="5" key="1">
    <citation type="submission" date="2021-01" db="EMBL/GenBank/DDBJ databases">
        <authorList>
            <person name="Lovell J.T."/>
            <person name="Bentley N."/>
            <person name="Bhattarai G."/>
            <person name="Jenkins J.W."/>
            <person name="Sreedasyam A."/>
            <person name="Alarcon Y."/>
            <person name="Bock C."/>
            <person name="Boston L."/>
            <person name="Carlson J."/>
            <person name="Cervantes K."/>
            <person name="Clermont K."/>
            <person name="Krom N."/>
            <person name="Kubenka K."/>
            <person name="Mamidi S."/>
            <person name="Mattison C."/>
            <person name="Monteros M."/>
            <person name="Pisani C."/>
            <person name="Plott C."/>
            <person name="Rajasekar S."/>
            <person name="Rhein H.S."/>
            <person name="Rohla C."/>
            <person name="Song M."/>
            <person name="Hilaire R.S."/>
            <person name="Shu S."/>
            <person name="Wells L."/>
            <person name="Wang X."/>
            <person name="Webber J."/>
            <person name="Heerema R.J."/>
            <person name="Klein P."/>
            <person name="Conner P."/>
            <person name="Grauke L."/>
            <person name="Grimwood J."/>
            <person name="Schmutz J."/>
            <person name="Randall J.J."/>
        </authorList>
    </citation>
    <scope>NUCLEOTIDE SEQUENCE</scope>
    <source>
        <tissue evidence="5">Leaf</tissue>
    </source>
</reference>
<keyword evidence="2" id="KW-0175">Coiled coil</keyword>
<evidence type="ECO:0000259" key="4">
    <source>
        <dbReference type="Pfam" id="PF14159"/>
    </source>
</evidence>
<dbReference type="PANTHER" id="PTHR33222:SF2">
    <property type="entry name" value="PROTEIN CURVATURE THYLAKOID 1D, CHLOROPLASTIC"/>
    <property type="match status" value="1"/>
</dbReference>
<evidence type="ECO:0000256" key="2">
    <source>
        <dbReference type="SAM" id="Coils"/>
    </source>
</evidence>
<dbReference type="Pfam" id="PF14159">
    <property type="entry name" value="CAAD"/>
    <property type="match status" value="1"/>
</dbReference>
<evidence type="ECO:0000256" key="3">
    <source>
        <dbReference type="SAM" id="Phobius"/>
    </source>
</evidence>
<comment type="subcellular location">
    <subcellularLocation>
        <location evidence="1">Membrane</location>
        <topology evidence="1">Multi-pass membrane protein</topology>
    </subcellularLocation>
</comment>
<keyword evidence="3" id="KW-1133">Transmembrane helix</keyword>
<dbReference type="InterPro" id="IPR025564">
    <property type="entry name" value="CAAD_dom"/>
</dbReference>
<accession>A0A922FPV9</accession>
<proteinExistence type="predicted"/>
<dbReference type="AlphaFoldDB" id="A0A922FPV9"/>
<protein>
    <recommendedName>
        <fullName evidence="4">Cyanobacterial aminoacyl-tRNA synthetase CAAD domain-containing protein</fullName>
    </recommendedName>
</protein>
<evidence type="ECO:0000313" key="6">
    <source>
        <dbReference type="Proteomes" id="UP000811246"/>
    </source>
</evidence>
<evidence type="ECO:0000256" key="1">
    <source>
        <dbReference type="ARBA" id="ARBA00004141"/>
    </source>
</evidence>
<evidence type="ECO:0000313" key="5">
    <source>
        <dbReference type="EMBL" id="KAG6726253.1"/>
    </source>
</evidence>
<feature type="transmembrane region" description="Helical" evidence="3">
    <location>
        <begin position="31"/>
        <end position="47"/>
    </location>
</feature>
<keyword evidence="3" id="KW-0472">Membrane</keyword>